<proteinExistence type="inferred from homology"/>
<evidence type="ECO:0000256" key="8">
    <source>
        <dbReference type="ARBA" id="ARBA00023125"/>
    </source>
</evidence>
<keyword evidence="6 12" id="KW-0408">Iron</keyword>
<evidence type="ECO:0000313" key="15">
    <source>
        <dbReference type="Proteomes" id="UP000442694"/>
    </source>
</evidence>
<dbReference type="NCBIfam" id="TIGR01083">
    <property type="entry name" value="nth"/>
    <property type="match status" value="1"/>
</dbReference>
<comment type="similarity">
    <text evidence="1 12">Belongs to the Nth/MutY family.</text>
</comment>
<gene>
    <name evidence="12 14" type="primary">nth</name>
    <name evidence="14" type="ORF">GCL57_06930</name>
</gene>
<evidence type="ECO:0000256" key="2">
    <source>
        <dbReference type="ARBA" id="ARBA00022485"/>
    </source>
</evidence>
<dbReference type="GO" id="GO:0006285">
    <property type="term" value="P:base-excision repair, AP site formation"/>
    <property type="evidence" value="ECO:0007669"/>
    <property type="project" value="TreeGrafter"/>
</dbReference>
<dbReference type="FunFam" id="1.10.1670.10:FF:000001">
    <property type="entry name" value="Endonuclease III"/>
    <property type="match status" value="1"/>
</dbReference>
<dbReference type="PROSITE" id="PS00764">
    <property type="entry name" value="ENDONUCLEASE_III_1"/>
    <property type="match status" value="1"/>
</dbReference>
<keyword evidence="4 12" id="KW-0227">DNA damage</keyword>
<dbReference type="FunFam" id="1.10.340.30:FF:000001">
    <property type="entry name" value="Endonuclease III"/>
    <property type="match status" value="1"/>
</dbReference>
<dbReference type="InterPro" id="IPR011257">
    <property type="entry name" value="DNA_glycosylase"/>
</dbReference>
<dbReference type="SMART" id="SM00478">
    <property type="entry name" value="ENDO3c"/>
    <property type="match status" value="1"/>
</dbReference>
<comment type="cofactor">
    <cofactor evidence="12">
        <name>[4Fe-4S] cluster</name>
        <dbReference type="ChEBI" id="CHEBI:49883"/>
    </cofactor>
    <text evidence="12">Binds 1 [4Fe-4S] cluster.</text>
</comment>
<evidence type="ECO:0000256" key="7">
    <source>
        <dbReference type="ARBA" id="ARBA00023014"/>
    </source>
</evidence>
<dbReference type="PIRSF" id="PIRSF001435">
    <property type="entry name" value="Nth"/>
    <property type="match status" value="1"/>
</dbReference>
<dbReference type="InterPro" id="IPR004035">
    <property type="entry name" value="Endouclease-III_FeS-bd_BS"/>
</dbReference>
<comment type="caution">
    <text evidence="14">The sequence shown here is derived from an EMBL/GenBank/DDBJ whole genome shotgun (WGS) entry which is preliminary data.</text>
</comment>
<evidence type="ECO:0000256" key="12">
    <source>
        <dbReference type="HAMAP-Rule" id="MF_00942"/>
    </source>
</evidence>
<dbReference type="GO" id="GO:0003677">
    <property type="term" value="F:DNA binding"/>
    <property type="evidence" value="ECO:0007669"/>
    <property type="project" value="UniProtKB-UniRule"/>
</dbReference>
<keyword evidence="3 12" id="KW-0479">Metal-binding</keyword>
<dbReference type="PANTHER" id="PTHR10359">
    <property type="entry name" value="A/G-SPECIFIC ADENINE GLYCOSYLASE/ENDONUCLEASE III"/>
    <property type="match status" value="1"/>
</dbReference>
<keyword evidence="10 12" id="KW-0456">Lyase</keyword>
<keyword evidence="5 12" id="KW-0378">Hydrolase</keyword>
<organism evidence="14 15">
    <name type="scientific">Fluviispira multicolorata</name>
    <dbReference type="NCBI Taxonomy" id="2654512"/>
    <lineage>
        <taxon>Bacteria</taxon>
        <taxon>Pseudomonadati</taxon>
        <taxon>Bdellovibrionota</taxon>
        <taxon>Oligoflexia</taxon>
        <taxon>Silvanigrellales</taxon>
        <taxon>Silvanigrellaceae</taxon>
        <taxon>Fluviispira</taxon>
    </lineage>
</organism>
<feature type="binding site" evidence="12">
    <location>
        <position position="217"/>
    </location>
    <ligand>
        <name>[4Fe-4S] cluster</name>
        <dbReference type="ChEBI" id="CHEBI:49883"/>
    </ligand>
</feature>
<dbReference type="Gene3D" id="1.10.340.30">
    <property type="entry name" value="Hypothetical protein, domain 2"/>
    <property type="match status" value="1"/>
</dbReference>
<dbReference type="EMBL" id="WFLN01000006">
    <property type="protein sequence ID" value="KAB8030701.1"/>
    <property type="molecule type" value="Genomic_DNA"/>
</dbReference>
<evidence type="ECO:0000259" key="13">
    <source>
        <dbReference type="SMART" id="SM00478"/>
    </source>
</evidence>
<dbReference type="InterPro" id="IPR023170">
    <property type="entry name" value="HhH_base_excis_C"/>
</dbReference>
<feature type="domain" description="HhH-GPD" evidence="13">
    <location>
        <begin position="49"/>
        <end position="199"/>
    </location>
</feature>
<protein>
    <recommendedName>
        <fullName evidence="12">Endonuclease III</fullName>
        <ecNumber evidence="12">4.2.99.18</ecNumber>
    </recommendedName>
    <alternativeName>
        <fullName evidence="12">DNA-(apurinic or apyrimidinic site) lyase</fullName>
    </alternativeName>
</protein>
<evidence type="ECO:0000256" key="3">
    <source>
        <dbReference type="ARBA" id="ARBA00022723"/>
    </source>
</evidence>
<keyword evidence="11 12" id="KW-0326">Glycosidase</keyword>
<dbReference type="PANTHER" id="PTHR10359:SF18">
    <property type="entry name" value="ENDONUCLEASE III"/>
    <property type="match status" value="1"/>
</dbReference>
<dbReference type="GO" id="GO:0140078">
    <property type="term" value="F:class I DNA-(apurinic or apyrimidinic site) endonuclease activity"/>
    <property type="evidence" value="ECO:0007669"/>
    <property type="project" value="UniProtKB-EC"/>
</dbReference>
<dbReference type="GO" id="GO:0046872">
    <property type="term" value="F:metal ion binding"/>
    <property type="evidence" value="ECO:0007669"/>
    <property type="project" value="UniProtKB-KW"/>
</dbReference>
<dbReference type="GO" id="GO:0019104">
    <property type="term" value="F:DNA N-glycosylase activity"/>
    <property type="evidence" value="ECO:0007669"/>
    <property type="project" value="UniProtKB-UniRule"/>
</dbReference>
<feature type="binding site" evidence="12">
    <location>
        <position position="201"/>
    </location>
    <ligand>
        <name>[4Fe-4S] cluster</name>
        <dbReference type="ChEBI" id="CHEBI:49883"/>
    </ligand>
</feature>
<reference evidence="14 15" key="1">
    <citation type="submission" date="2019-10" db="EMBL/GenBank/DDBJ databases">
        <title>New genus of Silvanigrellaceae.</title>
        <authorList>
            <person name="Pitt A."/>
            <person name="Hahn M.W."/>
        </authorList>
    </citation>
    <scope>NUCLEOTIDE SEQUENCE [LARGE SCALE GENOMIC DNA]</scope>
    <source>
        <strain evidence="14 15">33A1-SZDP</strain>
    </source>
</reference>
<dbReference type="InterPro" id="IPR003265">
    <property type="entry name" value="HhH-GPD_domain"/>
</dbReference>
<keyword evidence="2 12" id="KW-0004">4Fe-4S</keyword>
<dbReference type="AlphaFoldDB" id="A0A833JCG0"/>
<evidence type="ECO:0000313" key="14">
    <source>
        <dbReference type="EMBL" id="KAB8030701.1"/>
    </source>
</evidence>
<evidence type="ECO:0000256" key="4">
    <source>
        <dbReference type="ARBA" id="ARBA00022763"/>
    </source>
</evidence>
<comment type="function">
    <text evidence="12">DNA repair enzyme that has both DNA N-glycosylase activity and AP-lyase activity. The DNA N-glycosylase activity releases various damaged pyrimidines from DNA by cleaving the N-glycosidic bond, leaving an AP (apurinic/apyrimidinic) site. The AP-lyase activity cleaves the phosphodiester bond 3' to the AP site by a beta-elimination, leaving a 3'-terminal unsaturated sugar and a product with a terminal 5'-phosphate.</text>
</comment>
<evidence type="ECO:0000256" key="10">
    <source>
        <dbReference type="ARBA" id="ARBA00023239"/>
    </source>
</evidence>
<accession>A0A833JCG0</accession>
<dbReference type="Gene3D" id="1.10.1670.10">
    <property type="entry name" value="Helix-hairpin-Helix base-excision DNA repair enzymes (C-terminal)"/>
    <property type="match status" value="1"/>
</dbReference>
<keyword evidence="14" id="KW-0255">Endonuclease</keyword>
<evidence type="ECO:0000256" key="9">
    <source>
        <dbReference type="ARBA" id="ARBA00023204"/>
    </source>
</evidence>
<name>A0A833JCG0_9BACT</name>
<feature type="binding site" evidence="12">
    <location>
        <position position="208"/>
    </location>
    <ligand>
        <name>[4Fe-4S] cluster</name>
        <dbReference type="ChEBI" id="CHEBI:49883"/>
    </ligand>
</feature>
<dbReference type="InterPro" id="IPR003651">
    <property type="entry name" value="Endonuclease3_FeS-loop_motif"/>
</dbReference>
<dbReference type="Pfam" id="PF00633">
    <property type="entry name" value="HHH"/>
    <property type="match status" value="1"/>
</dbReference>
<evidence type="ECO:0000256" key="1">
    <source>
        <dbReference type="ARBA" id="ARBA00008343"/>
    </source>
</evidence>
<dbReference type="CDD" id="cd00056">
    <property type="entry name" value="ENDO3c"/>
    <property type="match status" value="1"/>
</dbReference>
<keyword evidence="7 12" id="KW-0411">Iron-sulfur</keyword>
<dbReference type="GO" id="GO:0051539">
    <property type="term" value="F:4 iron, 4 sulfur cluster binding"/>
    <property type="evidence" value="ECO:0007669"/>
    <property type="project" value="UniProtKB-UniRule"/>
</dbReference>
<sequence length="224" mass="25314">MGLCKVNRAKLMNKKQCEDVFKKLSDMWPNAKCELLHNNHFQLLIAVVLSAQATDKSVNKALDPLLIKFPQFSAFNLVEMGEEGFLQIIRSIGLAPTKARNCFKLSQILIDKYKGEIPLEREKLEALPGVGRKTANVILNVLCGLPTMAVDTHVERLSQRIGLVAQTKDRLKIEQDLLNIVPKKYAVKAHHLLIFHGRYHCIARNPKCELCPIEPLCFKVGLKH</sequence>
<dbReference type="HAMAP" id="MF_00942">
    <property type="entry name" value="Nth"/>
    <property type="match status" value="1"/>
</dbReference>
<dbReference type="InterPro" id="IPR000445">
    <property type="entry name" value="HhH_motif"/>
</dbReference>
<dbReference type="Pfam" id="PF10576">
    <property type="entry name" value="EndIII_4Fe-2S"/>
    <property type="match status" value="1"/>
</dbReference>
<dbReference type="InterPro" id="IPR005759">
    <property type="entry name" value="Nth"/>
</dbReference>
<comment type="catalytic activity">
    <reaction evidence="12">
        <text>2'-deoxyribonucleotide-(2'-deoxyribose 5'-phosphate)-2'-deoxyribonucleotide-DNA = a 3'-end 2'-deoxyribonucleotide-(2,3-dehydro-2,3-deoxyribose 5'-phosphate)-DNA + a 5'-end 5'-phospho-2'-deoxyribonucleoside-DNA + H(+)</text>
        <dbReference type="Rhea" id="RHEA:66592"/>
        <dbReference type="Rhea" id="RHEA-COMP:13180"/>
        <dbReference type="Rhea" id="RHEA-COMP:16897"/>
        <dbReference type="Rhea" id="RHEA-COMP:17067"/>
        <dbReference type="ChEBI" id="CHEBI:15378"/>
        <dbReference type="ChEBI" id="CHEBI:136412"/>
        <dbReference type="ChEBI" id="CHEBI:157695"/>
        <dbReference type="ChEBI" id="CHEBI:167181"/>
        <dbReference type="EC" id="4.2.99.18"/>
    </reaction>
</comment>
<keyword evidence="9 12" id="KW-0234">DNA repair</keyword>
<evidence type="ECO:0000256" key="11">
    <source>
        <dbReference type="ARBA" id="ARBA00023295"/>
    </source>
</evidence>
<keyword evidence="15" id="KW-1185">Reference proteome</keyword>
<evidence type="ECO:0000256" key="6">
    <source>
        <dbReference type="ARBA" id="ARBA00023004"/>
    </source>
</evidence>
<evidence type="ECO:0000256" key="5">
    <source>
        <dbReference type="ARBA" id="ARBA00022801"/>
    </source>
</evidence>
<dbReference type="SUPFAM" id="SSF48150">
    <property type="entry name" value="DNA-glycosylase"/>
    <property type="match status" value="1"/>
</dbReference>
<dbReference type="Pfam" id="PF00730">
    <property type="entry name" value="HhH-GPD"/>
    <property type="match status" value="1"/>
</dbReference>
<keyword evidence="14" id="KW-0540">Nuclease</keyword>
<feature type="binding site" evidence="12">
    <location>
        <position position="211"/>
    </location>
    <ligand>
        <name>[4Fe-4S] cluster</name>
        <dbReference type="ChEBI" id="CHEBI:49883"/>
    </ligand>
</feature>
<keyword evidence="8 12" id="KW-0238">DNA-binding</keyword>
<dbReference type="EC" id="4.2.99.18" evidence="12"/>
<dbReference type="Proteomes" id="UP000442694">
    <property type="component" value="Unassembled WGS sequence"/>
</dbReference>